<keyword evidence="7" id="KW-0770">Synapse</keyword>
<evidence type="ECO:0000256" key="8">
    <source>
        <dbReference type="ARBA" id="ARBA00023040"/>
    </source>
</evidence>
<feature type="compositionally biased region" description="Basic and acidic residues" evidence="17">
    <location>
        <begin position="1407"/>
        <end position="1426"/>
    </location>
</feature>
<feature type="compositionally biased region" description="Polar residues" evidence="17">
    <location>
        <begin position="38"/>
        <end position="54"/>
    </location>
</feature>
<feature type="compositionally biased region" description="Basic and acidic residues" evidence="17">
    <location>
        <begin position="1547"/>
        <end position="1578"/>
    </location>
</feature>
<feature type="transmembrane region" description="Helical" evidence="18">
    <location>
        <begin position="607"/>
        <end position="629"/>
    </location>
</feature>
<feature type="transmembrane region" description="Helical" evidence="18">
    <location>
        <begin position="380"/>
        <end position="405"/>
    </location>
</feature>
<feature type="transmembrane region" description="Helical" evidence="18">
    <location>
        <begin position="491"/>
        <end position="512"/>
    </location>
</feature>
<feature type="region of interest" description="Disordered" evidence="17">
    <location>
        <begin position="1273"/>
        <end position="1307"/>
    </location>
</feature>
<keyword evidence="14" id="KW-0628">Postsynaptic cell membrane</keyword>
<feature type="domain" description="G-protein coupled receptors family 3 profile" evidence="20">
    <location>
        <begin position="382"/>
        <end position="635"/>
    </location>
</feature>
<evidence type="ECO:0000256" key="4">
    <source>
        <dbReference type="ARBA" id="ARBA00022692"/>
    </source>
</evidence>
<dbReference type="Pfam" id="PF00003">
    <property type="entry name" value="7tm_3"/>
    <property type="match status" value="1"/>
</dbReference>
<evidence type="ECO:0000313" key="21">
    <source>
        <dbReference type="Ensembl" id="ENSCSEP00000032284.1"/>
    </source>
</evidence>
<name>A0A3P8WZU9_CYNSE</name>
<feature type="transmembrane region" description="Helical" evidence="18">
    <location>
        <begin position="452"/>
        <end position="470"/>
    </location>
</feature>
<reference evidence="21 22" key="1">
    <citation type="journal article" date="2014" name="Nat. Genet.">
        <title>Whole-genome sequence of a flatfish provides insights into ZW sex chromosome evolution and adaptation to a benthic lifestyle.</title>
        <authorList>
            <person name="Chen S."/>
            <person name="Zhang G."/>
            <person name="Shao C."/>
            <person name="Huang Q."/>
            <person name="Liu G."/>
            <person name="Zhang P."/>
            <person name="Song W."/>
            <person name="An N."/>
            <person name="Chalopin D."/>
            <person name="Volff J.N."/>
            <person name="Hong Y."/>
            <person name="Li Q."/>
            <person name="Sha Z."/>
            <person name="Zhou H."/>
            <person name="Xie M."/>
            <person name="Yu Q."/>
            <person name="Liu Y."/>
            <person name="Xiang H."/>
            <person name="Wang N."/>
            <person name="Wu K."/>
            <person name="Yang C."/>
            <person name="Zhou Q."/>
            <person name="Liao X."/>
            <person name="Yang L."/>
            <person name="Hu Q."/>
            <person name="Zhang J."/>
            <person name="Meng L."/>
            <person name="Jin L."/>
            <person name="Tian Y."/>
            <person name="Lian J."/>
            <person name="Yang J."/>
            <person name="Miao G."/>
            <person name="Liu S."/>
            <person name="Liang Z."/>
            <person name="Yan F."/>
            <person name="Li Y."/>
            <person name="Sun B."/>
            <person name="Zhang H."/>
            <person name="Zhang J."/>
            <person name="Zhu Y."/>
            <person name="Du M."/>
            <person name="Zhao Y."/>
            <person name="Schartl M."/>
            <person name="Tang Q."/>
            <person name="Wang J."/>
        </authorList>
    </citation>
    <scope>NUCLEOTIDE SEQUENCE</scope>
</reference>
<dbReference type="PANTHER" id="PTHR32546">
    <property type="entry name" value="G-PROTEIN COUPLED RECEPTOR 158-RELATED"/>
    <property type="match status" value="1"/>
</dbReference>
<evidence type="ECO:0000256" key="19">
    <source>
        <dbReference type="SAM" id="SignalP"/>
    </source>
</evidence>
<feature type="compositionally biased region" description="Polar residues" evidence="17">
    <location>
        <begin position="761"/>
        <end position="772"/>
    </location>
</feature>
<feature type="compositionally biased region" description="Polar residues" evidence="17">
    <location>
        <begin position="1017"/>
        <end position="1041"/>
    </location>
</feature>
<evidence type="ECO:0000256" key="15">
    <source>
        <dbReference type="ARBA" id="ARBA00023273"/>
    </source>
</evidence>
<evidence type="ECO:0000256" key="11">
    <source>
        <dbReference type="ARBA" id="ARBA00023170"/>
    </source>
</evidence>
<evidence type="ECO:0000256" key="9">
    <source>
        <dbReference type="ARBA" id="ARBA00023136"/>
    </source>
</evidence>
<dbReference type="PROSITE" id="PS50259">
    <property type="entry name" value="G_PROTEIN_RECEP_F3_4"/>
    <property type="match status" value="1"/>
</dbReference>
<keyword evidence="4 18" id="KW-0812">Transmembrane</keyword>
<dbReference type="InParanoid" id="A0A3P8WZU9"/>
<keyword evidence="6 18" id="KW-1133">Transmembrane helix</keyword>
<protein>
    <submittedName>
        <fullName evidence="21">G protein-coupled receptor 179</fullName>
    </submittedName>
</protein>
<evidence type="ECO:0000256" key="1">
    <source>
        <dbReference type="ARBA" id="ARBA00004487"/>
    </source>
</evidence>
<comment type="similarity">
    <text evidence="2">Belongs to the G-protein coupled receptor 3 family.</text>
</comment>
<evidence type="ECO:0000256" key="16">
    <source>
        <dbReference type="ARBA" id="ARBA00034104"/>
    </source>
</evidence>
<feature type="signal peptide" evidence="19">
    <location>
        <begin position="1"/>
        <end position="17"/>
    </location>
</feature>
<evidence type="ECO:0000256" key="3">
    <source>
        <dbReference type="ARBA" id="ARBA00022475"/>
    </source>
</evidence>
<dbReference type="InterPro" id="IPR017978">
    <property type="entry name" value="GPCR_3_C"/>
</dbReference>
<feature type="chain" id="PRO_5017929636" evidence="19">
    <location>
        <begin position="18"/>
        <end position="1780"/>
    </location>
</feature>
<keyword evidence="22" id="KW-1185">Reference proteome</keyword>
<dbReference type="GO" id="GO:0004930">
    <property type="term" value="F:G protein-coupled receptor activity"/>
    <property type="evidence" value="ECO:0007669"/>
    <property type="project" value="UniProtKB-KW"/>
</dbReference>
<dbReference type="PANTHER" id="PTHR32546:SF7">
    <property type="entry name" value="G-PROTEIN COUPLED RECEPTOR 179-RELATED"/>
    <property type="match status" value="1"/>
</dbReference>
<keyword evidence="11" id="KW-0675">Receptor</keyword>
<evidence type="ECO:0000256" key="7">
    <source>
        <dbReference type="ARBA" id="ARBA00023018"/>
    </source>
</evidence>
<evidence type="ECO:0000256" key="2">
    <source>
        <dbReference type="ARBA" id="ARBA00007242"/>
    </source>
</evidence>
<evidence type="ECO:0000256" key="18">
    <source>
        <dbReference type="SAM" id="Phobius"/>
    </source>
</evidence>
<dbReference type="InterPro" id="IPR043458">
    <property type="entry name" value="GPR158/179"/>
</dbReference>
<keyword evidence="13" id="KW-0807">Transducer</keyword>
<feature type="region of interest" description="Disordered" evidence="17">
    <location>
        <begin position="34"/>
        <end position="67"/>
    </location>
</feature>
<keyword evidence="15" id="KW-0966">Cell projection</keyword>
<feature type="transmembrane region" description="Helical" evidence="18">
    <location>
        <begin position="417"/>
        <end position="440"/>
    </location>
</feature>
<feature type="region of interest" description="Disordered" evidence="17">
    <location>
        <begin position="1606"/>
        <end position="1724"/>
    </location>
</feature>
<feature type="transmembrane region" description="Helical" evidence="18">
    <location>
        <begin position="546"/>
        <end position="566"/>
    </location>
</feature>
<feature type="region of interest" description="Disordered" evidence="17">
    <location>
        <begin position="1406"/>
        <end position="1426"/>
    </location>
</feature>
<proteinExistence type="inferred from homology"/>
<reference evidence="21" key="2">
    <citation type="submission" date="2025-08" db="UniProtKB">
        <authorList>
            <consortium name="Ensembl"/>
        </authorList>
    </citation>
    <scope>IDENTIFICATION</scope>
</reference>
<evidence type="ECO:0000256" key="17">
    <source>
        <dbReference type="SAM" id="MobiDB-lite"/>
    </source>
</evidence>
<keyword evidence="3" id="KW-1003">Cell membrane</keyword>
<feature type="compositionally biased region" description="Basic and acidic residues" evidence="17">
    <location>
        <begin position="734"/>
        <end position="743"/>
    </location>
</feature>
<keyword evidence="12" id="KW-0325">Glycoprotein</keyword>
<dbReference type="GO" id="GO:0007601">
    <property type="term" value="P:visual perception"/>
    <property type="evidence" value="ECO:0007669"/>
    <property type="project" value="Ensembl"/>
</dbReference>
<feature type="region of interest" description="Disordered" evidence="17">
    <location>
        <begin position="730"/>
        <end position="785"/>
    </location>
</feature>
<dbReference type="Pfam" id="PF22572">
    <property type="entry name" value="GPR158_179_EC"/>
    <property type="match status" value="1"/>
</dbReference>
<dbReference type="InterPro" id="IPR054714">
    <property type="entry name" value="GPR158_179_extracellular"/>
</dbReference>
<evidence type="ECO:0000256" key="6">
    <source>
        <dbReference type="ARBA" id="ARBA00022989"/>
    </source>
</evidence>
<feature type="compositionally biased region" description="Polar residues" evidence="17">
    <location>
        <begin position="1712"/>
        <end position="1724"/>
    </location>
</feature>
<feature type="region of interest" description="Disordered" evidence="17">
    <location>
        <begin position="948"/>
        <end position="977"/>
    </location>
</feature>
<feature type="compositionally biased region" description="Basic and acidic residues" evidence="17">
    <location>
        <begin position="1490"/>
        <end position="1538"/>
    </location>
</feature>
<feature type="compositionally biased region" description="Basic and acidic residues" evidence="17">
    <location>
        <begin position="1642"/>
        <end position="1664"/>
    </location>
</feature>
<evidence type="ECO:0000256" key="10">
    <source>
        <dbReference type="ARBA" id="ARBA00023157"/>
    </source>
</evidence>
<sequence>MGCVWLLLLLLPLLLRAQLTPDITAASPVELDKETRPLANSTRASDVAPSSPSTLGPLEPSGFGATEAPTEVVDDWSPAEVYLYTGDASTLKVTRCSRAYSAQGQNGSLPRSFSAPLRPALDALTTTANILNMIFQASDLRESTVQEDIEWYHALVRALLEADSLIRQAVLTFDADPTASVPQLVLRSTRKPMAKVQSIVLQDLSKAWGSLHPPAPAPDDTLSKRVLFNDLSTLDTPKWAQGDSYVTNISGVRWANAPFLDCKDGRFVPGWMLTLSTSFYGLKPDLTPEFRGVVRVDVNVQDMDLDQCATGDSWFADTHQCNRTTMEAVMHVSVCGADGGPVNRSDNGTTCYPNMPICLPCWPGCKSCQDGTPCWVQQNWLLRAAVLAVQGVFMTLVFVSMLAAYRHRRNRRIRASGLLLLETILFGSLLLYFPVFILYFRPSTFRCILLRWVRMLGFSIVYGTVTLKMYRVLKAFLSRTAQRVPYMSSLHLLRILGVMLMTVSWFLCAWTVGVLQNRDRNIPVFVTGTTSDGQGFNLCYLDRWDYMMAVAELLFLCWGSSLWTAVRTVPSAFHEPRYMGIAIHNELLLSSMFHLFRFTFISLHPDWMLLLSFTHTHVTITVTLALLFIPKFLYVSKPGREEIAAEVYEDEVDLRRAGSYLNSSFHSAWSEPGVDPDDFRDELKKLYAQLEVHKTKKMATNNPHLSKKRSSRCALGRSIIKRIAEIPESMSRQCSREERDGSFRSRSVNMSDSFRRGPDTVSISYRSSTKSPLPSPSIHKSQSDHHYVKERESSLCGSMLKANIIKRSSQRSETDSLDIPQGVCKSASAQNLTIDTNLLHPDHTRLHKSWSLTSTTNHSAENVSQVNRGSTVLTRSRQSISDQTRSALLSESFDKAEVCPWDIDKETIGDKNQKHVSYANSEDHETQRPASPLALVCPWDHLSPIQKTPSEDNGLLCESPQPQVSVSASAPVSPRPKITKDQRVFSFRNATTKLLSVKSVIGSMDAGSRSSKEYLNKQDSVSHISQGSASPMPRTGTSSRRPSVDKKTLQKRSMTTADGKPCLVKQNAVRLSSGDSSDRSPRRLVIVKSVVSPWDVDDIQKDGNYENVFLSRQNSKRSSISSWDTASSSRTPSTNRRGSYLITPVRKASHADICPWEVGSTLLPGEGQRLHQGSKVDICPWDSQPTGRSNVCPWEPQELGTIRRQGSGRAEVCPWDSSDNSAISQTALSMELVRQQSVQRATCNNEHANICPWDVQEKPEVVYENINPVETKGALTVPSRPGVQRPGVHPEQKCQTGSSHLDLGKPVNKTADSCPWDFPEPPKIMDVISPWEEGSTGPANQNSTSQMTIKVDICPWTTGNQDKKENSKKVELGEPGTYRTCQGQITQDPPRANICPWETEDGAVPKASEKLEQRQERSPESVLKKQESVRADVCPWETDNTKFAKKQDSIREDVCPWETEEPKVLKKQDTSRADVCPWETDNTKFAKKQDSIREDVCPRETEEPKVLKNQDSSREDVCPWETEEPKVLKNQDSSREDVCPWATEEPNVLKEHDSSRKDICPWETEEPKGLKKQDRSRADVCPWETDNTKFAKKQDSIREDVCPWETEEPKVLKNQDSSREDVLKKQDSSRADVCPWDTEEPNVLKEHDSSRKDICPWETKETDIAKNQVSGTTDVGVADSKASTDADIPNSEKDKNNQVLGEDGVQPPADMNTEQMDASNSNLTLGRRDALCPWELVRSRSSSFTDASDVFTWEPENIPEEDEEDDAECAAEALVFPPDL</sequence>
<organism evidence="21 22">
    <name type="scientific">Cynoglossus semilaevis</name>
    <name type="common">Tongue sole</name>
    <dbReference type="NCBI Taxonomy" id="244447"/>
    <lineage>
        <taxon>Eukaryota</taxon>
        <taxon>Metazoa</taxon>
        <taxon>Chordata</taxon>
        <taxon>Craniata</taxon>
        <taxon>Vertebrata</taxon>
        <taxon>Euteleostomi</taxon>
        <taxon>Actinopterygii</taxon>
        <taxon>Neopterygii</taxon>
        <taxon>Teleostei</taxon>
        <taxon>Neoteleostei</taxon>
        <taxon>Acanthomorphata</taxon>
        <taxon>Carangaria</taxon>
        <taxon>Pleuronectiformes</taxon>
        <taxon>Pleuronectoidei</taxon>
        <taxon>Cynoglossidae</taxon>
        <taxon>Cynoglossinae</taxon>
        <taxon>Cynoglossus</taxon>
    </lineage>
</organism>
<feature type="compositionally biased region" description="Basic and acidic residues" evidence="17">
    <location>
        <begin position="1606"/>
        <end position="1630"/>
    </location>
</feature>
<feature type="region of interest" description="Disordered" evidence="17">
    <location>
        <begin position="1006"/>
        <end position="1079"/>
    </location>
</feature>
<keyword evidence="9 18" id="KW-0472">Membrane</keyword>
<comment type="subcellular location">
    <subcellularLocation>
        <location evidence="1">Cell projection</location>
        <location evidence="1">Neuron projection</location>
    </subcellularLocation>
    <subcellularLocation>
        <location evidence="16">Postsynaptic cell membrane</location>
        <topology evidence="16">Multi-pass membrane protein</topology>
    </subcellularLocation>
</comment>
<keyword evidence="10" id="KW-1015">Disulfide bond</keyword>
<feature type="region of interest" description="Disordered" evidence="17">
    <location>
        <begin position="1358"/>
        <end position="1391"/>
    </location>
</feature>
<evidence type="ECO:0000256" key="5">
    <source>
        <dbReference type="ARBA" id="ARBA00022729"/>
    </source>
</evidence>
<keyword evidence="8" id="KW-0297">G-protein coupled receptor</keyword>
<dbReference type="Ensembl" id="ENSCSET00000032704.1">
    <property type="protein sequence ID" value="ENSCSEP00000032284.1"/>
    <property type="gene ID" value="ENSCSEG00000020706.1"/>
</dbReference>
<dbReference type="GO" id="GO:0045211">
    <property type="term" value="C:postsynaptic membrane"/>
    <property type="evidence" value="ECO:0007669"/>
    <property type="project" value="UniProtKB-SubCell"/>
</dbReference>
<feature type="compositionally biased region" description="Basic and acidic residues" evidence="17">
    <location>
        <begin position="1361"/>
        <end position="1372"/>
    </location>
</feature>
<dbReference type="GO" id="GO:0043005">
    <property type="term" value="C:neuron projection"/>
    <property type="evidence" value="ECO:0007669"/>
    <property type="project" value="UniProtKB-SubCell"/>
</dbReference>
<dbReference type="STRING" id="244447.ENSCSEP00000032284"/>
<feature type="region of interest" description="Disordered" evidence="17">
    <location>
        <begin position="1490"/>
        <end position="1579"/>
    </location>
</feature>
<evidence type="ECO:0000256" key="12">
    <source>
        <dbReference type="ARBA" id="ARBA00023180"/>
    </source>
</evidence>
<evidence type="ECO:0000256" key="13">
    <source>
        <dbReference type="ARBA" id="ARBA00023224"/>
    </source>
</evidence>
<dbReference type="GeneTree" id="ENSGT00940000160776"/>
<evidence type="ECO:0000259" key="20">
    <source>
        <dbReference type="PROSITE" id="PS50259"/>
    </source>
</evidence>
<reference evidence="21" key="3">
    <citation type="submission" date="2025-09" db="UniProtKB">
        <authorList>
            <consortium name="Ensembl"/>
        </authorList>
    </citation>
    <scope>IDENTIFICATION</scope>
</reference>
<evidence type="ECO:0000256" key="14">
    <source>
        <dbReference type="ARBA" id="ARBA00023257"/>
    </source>
</evidence>
<evidence type="ECO:0000313" key="22">
    <source>
        <dbReference type="Proteomes" id="UP000265120"/>
    </source>
</evidence>
<keyword evidence="5 19" id="KW-0732">Signal</keyword>
<feature type="region of interest" description="Disordered" evidence="17">
    <location>
        <begin position="1119"/>
        <end position="1139"/>
    </location>
</feature>
<accession>A0A3P8WZU9</accession>
<dbReference type="CDD" id="cd15293">
    <property type="entry name" value="7tmC_GPR158-like"/>
    <property type="match status" value="1"/>
</dbReference>
<feature type="compositionally biased region" description="Low complexity" evidence="17">
    <location>
        <begin position="959"/>
        <end position="972"/>
    </location>
</feature>
<dbReference type="Proteomes" id="UP000265120">
    <property type="component" value="Chromosome 9"/>
</dbReference>
<feature type="compositionally biased region" description="Low complexity" evidence="17">
    <location>
        <begin position="1119"/>
        <end position="1133"/>
    </location>
</feature>